<name>A0A852R314_9MICO</name>
<accession>A0A852R314</accession>
<keyword evidence="2" id="KW-1185">Reference proteome</keyword>
<dbReference type="CDD" id="cd07820">
    <property type="entry name" value="SRPBCC_3"/>
    <property type="match status" value="1"/>
</dbReference>
<dbReference type="EMBL" id="JACCBD010000001">
    <property type="protein sequence ID" value="NYD27077.1"/>
    <property type="molecule type" value="Genomic_DNA"/>
</dbReference>
<dbReference type="RefSeq" id="WP_185987103.1">
    <property type="nucleotide sequence ID" value="NZ_BAAALZ010000001.1"/>
</dbReference>
<evidence type="ECO:0000313" key="2">
    <source>
        <dbReference type="Proteomes" id="UP000586095"/>
    </source>
</evidence>
<organism evidence="1 2">
    <name type="scientific">Leucobacter aridicollis</name>
    <dbReference type="NCBI Taxonomy" id="283878"/>
    <lineage>
        <taxon>Bacteria</taxon>
        <taxon>Bacillati</taxon>
        <taxon>Actinomycetota</taxon>
        <taxon>Actinomycetes</taxon>
        <taxon>Micrococcales</taxon>
        <taxon>Microbacteriaceae</taxon>
        <taxon>Leucobacter</taxon>
    </lineage>
</organism>
<dbReference type="Gene3D" id="3.30.530.20">
    <property type="match status" value="1"/>
</dbReference>
<comment type="caution">
    <text evidence="1">The sequence shown here is derived from an EMBL/GenBank/DDBJ whole genome shotgun (WGS) entry which is preliminary data.</text>
</comment>
<protein>
    <submittedName>
        <fullName evidence="1">Ligand-binding SRPBCC domain-containing protein</fullName>
    </submittedName>
</protein>
<dbReference type="InterPro" id="IPR023393">
    <property type="entry name" value="START-like_dom_sf"/>
</dbReference>
<dbReference type="SUPFAM" id="SSF55961">
    <property type="entry name" value="Bet v1-like"/>
    <property type="match status" value="1"/>
</dbReference>
<reference evidence="1 2" key="1">
    <citation type="submission" date="2020-07" db="EMBL/GenBank/DDBJ databases">
        <title>Sequencing the genomes of 1000 actinobacteria strains.</title>
        <authorList>
            <person name="Klenk H.-P."/>
        </authorList>
    </citation>
    <scope>NUCLEOTIDE SEQUENCE [LARGE SCALE GENOMIC DNA]</scope>
    <source>
        <strain evidence="1 2">DSM 17380</strain>
    </source>
</reference>
<proteinExistence type="predicted"/>
<evidence type="ECO:0000313" key="1">
    <source>
        <dbReference type="EMBL" id="NYD27077.1"/>
    </source>
</evidence>
<sequence>MTRTFTVTTRARVPLEELFDASLSVDAHVASMSASGERAVAGVTSGIMRLGDSVTWRGRHFGVWFTMTSKITELERPNVFVDEQQRGPFRRFRHEHRFEHEDGVTVMRDIITVASPVFGQLAERLVLVPYLRTLIRERGEHLVRSLGG</sequence>
<gene>
    <name evidence="1" type="ORF">BJ960_001880</name>
</gene>
<dbReference type="AlphaFoldDB" id="A0A852R314"/>
<dbReference type="Proteomes" id="UP000586095">
    <property type="component" value="Unassembled WGS sequence"/>
</dbReference>